<evidence type="ECO:0000313" key="2">
    <source>
        <dbReference type="Proteomes" id="UP000433071"/>
    </source>
</evidence>
<dbReference type="EMBL" id="WMLB01000003">
    <property type="protein sequence ID" value="MTH66893.1"/>
    <property type="molecule type" value="Genomic_DNA"/>
</dbReference>
<name>A0A6I3M8I6_9MICO</name>
<keyword evidence="2" id="KW-1185">Reference proteome</keyword>
<dbReference type="Pfam" id="PF19736">
    <property type="entry name" value="DUF6226"/>
    <property type="match status" value="1"/>
</dbReference>
<organism evidence="1 2">
    <name type="scientific">Agromyces bracchium</name>
    <dbReference type="NCBI Taxonomy" id="88376"/>
    <lineage>
        <taxon>Bacteria</taxon>
        <taxon>Bacillati</taxon>
        <taxon>Actinomycetota</taxon>
        <taxon>Actinomycetes</taxon>
        <taxon>Micrococcales</taxon>
        <taxon>Microbacteriaceae</taxon>
        <taxon>Agromyces</taxon>
    </lineage>
</organism>
<dbReference type="InterPro" id="IPR045773">
    <property type="entry name" value="DUF6226"/>
</dbReference>
<comment type="caution">
    <text evidence="1">The sequence shown here is derived from an EMBL/GenBank/DDBJ whole genome shotgun (WGS) entry which is preliminary data.</text>
</comment>
<dbReference type="AlphaFoldDB" id="A0A6I3M8I6"/>
<sequence>MMGYERPALPAGVYVDEDGTPIEYGNRWGVNGPPEDAYSRTSNLDRFAGLHTVAHALIEWLRSVFDVDVDAGPHVAADLLLRPDDPVHSVRLTPRSAESAPLTFVLTSFPGVYLHAGALHDFHFPVCGCDACDDDVRSLAEELEWTVRTVVTGHYGESVNPRASGWLGYRLEEPGVRTSSGQSRTDEVSVERLERARHLVPADGLWRPWPALAR</sequence>
<protein>
    <submittedName>
        <fullName evidence="1">Uncharacterized protein</fullName>
    </submittedName>
</protein>
<accession>A0A6I3M8I6</accession>
<dbReference type="OrthoDB" id="3290597at2"/>
<reference evidence="1 2" key="1">
    <citation type="submission" date="2019-11" db="EMBL/GenBank/DDBJ databases">
        <title>Agromyces kandeliae sp. nov., isolated from mangrove soil.</title>
        <authorList>
            <person name="Wang R."/>
        </authorList>
    </citation>
    <scope>NUCLEOTIDE SEQUENCE [LARGE SCALE GENOMIC DNA]</scope>
    <source>
        <strain evidence="1 2">JCM 11433</strain>
    </source>
</reference>
<gene>
    <name evidence="1" type="ORF">GJ743_00730</name>
</gene>
<evidence type="ECO:0000313" key="1">
    <source>
        <dbReference type="EMBL" id="MTH66893.1"/>
    </source>
</evidence>
<dbReference type="Proteomes" id="UP000433071">
    <property type="component" value="Unassembled WGS sequence"/>
</dbReference>
<proteinExistence type="predicted"/>